<evidence type="ECO:0000313" key="3">
    <source>
        <dbReference type="Proteomes" id="UP000039324"/>
    </source>
</evidence>
<feature type="compositionally biased region" description="Acidic residues" evidence="1">
    <location>
        <begin position="1"/>
        <end position="12"/>
    </location>
</feature>
<proteinExistence type="predicted"/>
<accession>A0A0G4J344</accession>
<feature type="region of interest" description="Disordered" evidence="1">
    <location>
        <begin position="1"/>
        <end position="65"/>
    </location>
</feature>
<gene>
    <name evidence="2" type="ORF">PBRA_008593</name>
</gene>
<evidence type="ECO:0000313" key="2">
    <source>
        <dbReference type="EMBL" id="CEP01651.1"/>
    </source>
</evidence>
<feature type="compositionally biased region" description="Acidic residues" evidence="1">
    <location>
        <begin position="33"/>
        <end position="62"/>
    </location>
</feature>
<keyword evidence="3" id="KW-1185">Reference proteome</keyword>
<name>A0A0G4J344_PLABS</name>
<dbReference type="Proteomes" id="UP000039324">
    <property type="component" value="Unassembled WGS sequence"/>
</dbReference>
<dbReference type="EMBL" id="CDSF01000115">
    <property type="protein sequence ID" value="CEP01651.1"/>
    <property type="molecule type" value="Genomic_DNA"/>
</dbReference>
<reference evidence="2 3" key="1">
    <citation type="submission" date="2015-02" db="EMBL/GenBank/DDBJ databases">
        <authorList>
            <person name="Chooi Y.-H."/>
        </authorList>
    </citation>
    <scope>NUCLEOTIDE SEQUENCE [LARGE SCALE GENOMIC DNA]</scope>
    <source>
        <strain evidence="2">E3</strain>
    </source>
</reference>
<dbReference type="AlphaFoldDB" id="A0A0G4J344"/>
<sequence>MHDDDEDDDDDGRETGRSAPAPLRGGKFRDVDLDQDWDSDDPDDEYVEEDEEDEEEDDDDDVLRDLDLRAVFMERLAAAGNGQVVARLSDADRRDVQLYLDAASKQQQQQAAAAAH</sequence>
<evidence type="ECO:0000256" key="1">
    <source>
        <dbReference type="SAM" id="MobiDB-lite"/>
    </source>
</evidence>
<protein>
    <submittedName>
        <fullName evidence="2">Uncharacterized protein</fullName>
    </submittedName>
</protein>
<organism evidence="2 3">
    <name type="scientific">Plasmodiophora brassicae</name>
    <name type="common">Clubroot disease agent</name>
    <dbReference type="NCBI Taxonomy" id="37360"/>
    <lineage>
        <taxon>Eukaryota</taxon>
        <taxon>Sar</taxon>
        <taxon>Rhizaria</taxon>
        <taxon>Endomyxa</taxon>
        <taxon>Phytomyxea</taxon>
        <taxon>Plasmodiophorida</taxon>
        <taxon>Plasmodiophoridae</taxon>
        <taxon>Plasmodiophora</taxon>
    </lineage>
</organism>